<evidence type="ECO:0000256" key="1">
    <source>
        <dbReference type="ARBA" id="ARBA00010641"/>
    </source>
</evidence>
<dbReference type="InterPro" id="IPR039425">
    <property type="entry name" value="RNA_pol_sigma-70-like"/>
</dbReference>
<evidence type="ECO:0000256" key="4">
    <source>
        <dbReference type="ARBA" id="ARBA00023125"/>
    </source>
</evidence>
<keyword evidence="4" id="KW-0238">DNA-binding</keyword>
<dbReference type="InterPro" id="IPR013324">
    <property type="entry name" value="RNA_pol_sigma_r3/r4-like"/>
</dbReference>
<gene>
    <name evidence="8" type="ORF">GCM10009809_18370</name>
</gene>
<dbReference type="PANTHER" id="PTHR43133:SF50">
    <property type="entry name" value="ECF RNA POLYMERASE SIGMA FACTOR SIGM"/>
    <property type="match status" value="1"/>
</dbReference>
<dbReference type="NCBIfam" id="TIGR02983">
    <property type="entry name" value="SigE-fam_strep"/>
    <property type="match status" value="1"/>
</dbReference>
<keyword evidence="5" id="KW-0804">Transcription</keyword>
<dbReference type="Proteomes" id="UP001501138">
    <property type="component" value="Unassembled WGS sequence"/>
</dbReference>
<evidence type="ECO:0000259" key="7">
    <source>
        <dbReference type="Pfam" id="PF08281"/>
    </source>
</evidence>
<keyword evidence="9" id="KW-1185">Reference proteome</keyword>
<accession>A0ABN2JCW6</accession>
<name>A0ABN2JCW6_9MICO</name>
<dbReference type="InterPro" id="IPR013249">
    <property type="entry name" value="RNA_pol_sigma70_r4_t2"/>
</dbReference>
<dbReference type="PANTHER" id="PTHR43133">
    <property type="entry name" value="RNA POLYMERASE ECF-TYPE SIGMA FACTO"/>
    <property type="match status" value="1"/>
</dbReference>
<evidence type="ECO:0000313" key="8">
    <source>
        <dbReference type="EMBL" id="GAA1722840.1"/>
    </source>
</evidence>
<feature type="domain" description="RNA polymerase sigma factor 70 region 4 type 2" evidence="7">
    <location>
        <begin position="146"/>
        <end position="198"/>
    </location>
</feature>
<dbReference type="InterPro" id="IPR014284">
    <property type="entry name" value="RNA_pol_sigma-70_dom"/>
</dbReference>
<evidence type="ECO:0000259" key="6">
    <source>
        <dbReference type="Pfam" id="PF04542"/>
    </source>
</evidence>
<evidence type="ECO:0008006" key="10">
    <source>
        <dbReference type="Google" id="ProtNLM"/>
    </source>
</evidence>
<dbReference type="InterPro" id="IPR036388">
    <property type="entry name" value="WH-like_DNA-bd_sf"/>
</dbReference>
<dbReference type="SUPFAM" id="SSF88659">
    <property type="entry name" value="Sigma3 and sigma4 domains of RNA polymerase sigma factors"/>
    <property type="match status" value="1"/>
</dbReference>
<keyword evidence="2" id="KW-0805">Transcription regulation</keyword>
<evidence type="ECO:0000256" key="2">
    <source>
        <dbReference type="ARBA" id="ARBA00023015"/>
    </source>
</evidence>
<reference evidence="8 9" key="1">
    <citation type="journal article" date="2019" name="Int. J. Syst. Evol. Microbiol.">
        <title>The Global Catalogue of Microorganisms (GCM) 10K type strain sequencing project: providing services to taxonomists for standard genome sequencing and annotation.</title>
        <authorList>
            <consortium name="The Broad Institute Genomics Platform"/>
            <consortium name="The Broad Institute Genome Sequencing Center for Infectious Disease"/>
            <person name="Wu L."/>
            <person name="Ma J."/>
        </authorList>
    </citation>
    <scope>NUCLEOTIDE SEQUENCE [LARGE SCALE GENOMIC DNA]</scope>
    <source>
        <strain evidence="8 9">JCM 15589</strain>
    </source>
</reference>
<dbReference type="SUPFAM" id="SSF88946">
    <property type="entry name" value="Sigma2 domain of RNA polymerase sigma factors"/>
    <property type="match status" value="1"/>
</dbReference>
<dbReference type="Gene3D" id="1.10.1740.10">
    <property type="match status" value="1"/>
</dbReference>
<sequence length="222" mass="24286">MATFRPRAASVFRDFTTKAVDMTSDSAPVLLGEVADERVRIVAAGRTPAERFTAFAAANTPALSRIAYLLCGDEHRAGDLVQLALERTYLAWGRVGDGDPFAYARRVIATARIDGWRRTRRDVLSDPVDLRPAPVPDGTRTVVDRDELVRALRRLPEAQRRVVVLRYLLDRSEVQTADELGISVGAVKSGGSRGLARLRELLGADGTTGANDTTRTRKGTVR</sequence>
<protein>
    <recommendedName>
        <fullName evidence="10">RNA polymerase sigma-70 factor, sigma-E family</fullName>
    </recommendedName>
</protein>
<comment type="caution">
    <text evidence="8">The sequence shown here is derived from an EMBL/GenBank/DDBJ whole genome shotgun (WGS) entry which is preliminary data.</text>
</comment>
<dbReference type="CDD" id="cd06171">
    <property type="entry name" value="Sigma70_r4"/>
    <property type="match status" value="1"/>
</dbReference>
<dbReference type="InterPro" id="IPR013325">
    <property type="entry name" value="RNA_pol_sigma_r2"/>
</dbReference>
<dbReference type="Pfam" id="PF08281">
    <property type="entry name" value="Sigma70_r4_2"/>
    <property type="match status" value="1"/>
</dbReference>
<dbReference type="InterPro" id="IPR007627">
    <property type="entry name" value="RNA_pol_sigma70_r2"/>
</dbReference>
<proteinExistence type="inferred from homology"/>
<evidence type="ECO:0000313" key="9">
    <source>
        <dbReference type="Proteomes" id="UP001501138"/>
    </source>
</evidence>
<organism evidence="8 9">
    <name type="scientific">Isoptericola hypogeus</name>
    <dbReference type="NCBI Taxonomy" id="300179"/>
    <lineage>
        <taxon>Bacteria</taxon>
        <taxon>Bacillati</taxon>
        <taxon>Actinomycetota</taxon>
        <taxon>Actinomycetes</taxon>
        <taxon>Micrococcales</taxon>
        <taxon>Promicromonosporaceae</taxon>
        <taxon>Isoptericola</taxon>
    </lineage>
</organism>
<dbReference type="Pfam" id="PF04542">
    <property type="entry name" value="Sigma70_r2"/>
    <property type="match status" value="1"/>
</dbReference>
<dbReference type="NCBIfam" id="TIGR02937">
    <property type="entry name" value="sigma70-ECF"/>
    <property type="match status" value="1"/>
</dbReference>
<dbReference type="Gene3D" id="1.10.10.10">
    <property type="entry name" value="Winged helix-like DNA-binding domain superfamily/Winged helix DNA-binding domain"/>
    <property type="match status" value="1"/>
</dbReference>
<comment type="similarity">
    <text evidence="1">Belongs to the sigma-70 factor family. ECF subfamily.</text>
</comment>
<keyword evidence="3" id="KW-0731">Sigma factor</keyword>
<feature type="domain" description="RNA polymerase sigma-70 region 2" evidence="6">
    <location>
        <begin position="58"/>
        <end position="121"/>
    </location>
</feature>
<dbReference type="InterPro" id="IPR014325">
    <property type="entry name" value="RNA_pol_sigma-E_actinobac"/>
</dbReference>
<dbReference type="EMBL" id="BAAAPM010000003">
    <property type="protein sequence ID" value="GAA1722840.1"/>
    <property type="molecule type" value="Genomic_DNA"/>
</dbReference>
<evidence type="ECO:0000256" key="3">
    <source>
        <dbReference type="ARBA" id="ARBA00023082"/>
    </source>
</evidence>
<evidence type="ECO:0000256" key="5">
    <source>
        <dbReference type="ARBA" id="ARBA00023163"/>
    </source>
</evidence>